<evidence type="ECO:0000313" key="4">
    <source>
        <dbReference type="Proteomes" id="UP001562354"/>
    </source>
</evidence>
<evidence type="ECO:0000256" key="1">
    <source>
        <dbReference type="SAM" id="MobiDB-lite"/>
    </source>
</evidence>
<name>A0ABR3PB30_9PEZI</name>
<dbReference type="GeneID" id="95980453"/>
<protein>
    <submittedName>
        <fullName evidence="3">Uncharacterized protein</fullName>
    </submittedName>
</protein>
<dbReference type="RefSeq" id="XP_069199632.1">
    <property type="nucleotide sequence ID" value="XM_069346753.1"/>
</dbReference>
<evidence type="ECO:0000313" key="3">
    <source>
        <dbReference type="EMBL" id="KAL1303357.1"/>
    </source>
</evidence>
<comment type="caution">
    <text evidence="3">The sequence shown here is derived from an EMBL/GenBank/DDBJ whole genome shotgun (WGS) entry which is preliminary data.</text>
</comment>
<gene>
    <name evidence="3" type="ORF">AAFC00_006754</name>
</gene>
<keyword evidence="2" id="KW-1133">Transmembrane helix</keyword>
<keyword evidence="2" id="KW-0472">Membrane</keyword>
<sequence>MAPVLFGLNLGEFKWSKFGNKNMWNNVYHLRRTKFIVYQCALIFCVISESLGTDCLSDYVDQQEFIAKLNNNALEYNDNYVGIASYNIFAGVFVAFVFGAAFFFDLIWPERHEDRGIRIAWKVCSVFATTGYLAAALGMTIITATKSAYVTGVGADEASRLLEQYSKASETPLVYRHNARAVTSVVFSWLGWVSTLASAIILIISKNHDEQYGPWSSHIMAARNSDPEVKAASEKVAPPPIGPSTAHPITDTLPAAGSQPKESFANEYPEANGNTSHNHPQASFEQAEGTRPVSTV</sequence>
<dbReference type="EMBL" id="JBFMKM010000010">
    <property type="protein sequence ID" value="KAL1303357.1"/>
    <property type="molecule type" value="Genomic_DNA"/>
</dbReference>
<feature type="transmembrane region" description="Helical" evidence="2">
    <location>
        <begin position="119"/>
        <end position="142"/>
    </location>
</feature>
<proteinExistence type="predicted"/>
<dbReference type="Proteomes" id="UP001562354">
    <property type="component" value="Unassembled WGS sequence"/>
</dbReference>
<organism evidence="3 4">
    <name type="scientific">Neodothiora populina</name>
    <dbReference type="NCBI Taxonomy" id="2781224"/>
    <lineage>
        <taxon>Eukaryota</taxon>
        <taxon>Fungi</taxon>
        <taxon>Dikarya</taxon>
        <taxon>Ascomycota</taxon>
        <taxon>Pezizomycotina</taxon>
        <taxon>Dothideomycetes</taxon>
        <taxon>Dothideomycetidae</taxon>
        <taxon>Dothideales</taxon>
        <taxon>Dothioraceae</taxon>
        <taxon>Neodothiora</taxon>
    </lineage>
</organism>
<feature type="compositionally biased region" description="Polar residues" evidence="1">
    <location>
        <begin position="272"/>
        <end position="284"/>
    </location>
</feature>
<reference evidence="3 4" key="1">
    <citation type="submission" date="2024-07" db="EMBL/GenBank/DDBJ databases">
        <title>Draft sequence of the Neodothiora populina.</title>
        <authorList>
            <person name="Drown D.D."/>
            <person name="Schuette U.S."/>
            <person name="Buechlein A.B."/>
            <person name="Rusch D.R."/>
            <person name="Winton L.W."/>
            <person name="Adams G.A."/>
        </authorList>
    </citation>
    <scope>NUCLEOTIDE SEQUENCE [LARGE SCALE GENOMIC DNA]</scope>
    <source>
        <strain evidence="3 4">CPC 39397</strain>
    </source>
</reference>
<keyword evidence="4" id="KW-1185">Reference proteome</keyword>
<accession>A0ABR3PB30</accession>
<evidence type="ECO:0000256" key="2">
    <source>
        <dbReference type="SAM" id="Phobius"/>
    </source>
</evidence>
<feature type="region of interest" description="Disordered" evidence="1">
    <location>
        <begin position="226"/>
        <end position="296"/>
    </location>
</feature>
<feature type="transmembrane region" description="Helical" evidence="2">
    <location>
        <begin position="83"/>
        <end position="107"/>
    </location>
</feature>
<keyword evidence="2" id="KW-0812">Transmembrane</keyword>
<feature type="transmembrane region" description="Helical" evidence="2">
    <location>
        <begin position="181"/>
        <end position="204"/>
    </location>
</feature>